<dbReference type="Pfam" id="PF13632">
    <property type="entry name" value="Glyco_trans_2_3"/>
    <property type="match status" value="1"/>
</dbReference>
<feature type="transmembrane region" description="Helical" evidence="8">
    <location>
        <begin position="311"/>
        <end position="337"/>
    </location>
</feature>
<name>A0A8H5X036_FUSHE</name>
<feature type="transmembrane region" description="Helical" evidence="8">
    <location>
        <begin position="781"/>
        <end position="809"/>
    </location>
</feature>
<feature type="transmembrane region" description="Helical" evidence="8">
    <location>
        <begin position="652"/>
        <end position="678"/>
    </location>
</feature>
<feature type="transmembrane region" description="Helical" evidence="8">
    <location>
        <begin position="349"/>
        <end position="371"/>
    </location>
</feature>
<keyword evidence="3" id="KW-0808">Transferase</keyword>
<dbReference type="EMBL" id="JAAGWQ010000026">
    <property type="protein sequence ID" value="KAF5677360.1"/>
    <property type="molecule type" value="Genomic_DNA"/>
</dbReference>
<evidence type="ECO:0000259" key="9">
    <source>
        <dbReference type="Pfam" id="PF13632"/>
    </source>
</evidence>
<protein>
    <submittedName>
        <fullName evidence="10">Cellulose synthase catalytic subunit</fullName>
    </submittedName>
</protein>
<dbReference type="SUPFAM" id="SSF53448">
    <property type="entry name" value="Nucleotide-diphospho-sugar transferases"/>
    <property type="match status" value="1"/>
</dbReference>
<dbReference type="GO" id="GO:0016757">
    <property type="term" value="F:glycosyltransferase activity"/>
    <property type="evidence" value="ECO:0007669"/>
    <property type="project" value="UniProtKB-KW"/>
</dbReference>
<evidence type="ECO:0000256" key="6">
    <source>
        <dbReference type="ARBA" id="ARBA00023136"/>
    </source>
</evidence>
<dbReference type="InterPro" id="IPR029044">
    <property type="entry name" value="Nucleotide-diphossugar_trans"/>
</dbReference>
<dbReference type="PANTHER" id="PTHR43867:SF2">
    <property type="entry name" value="CELLULOSE SYNTHASE CATALYTIC SUBUNIT A [UDP-FORMING]"/>
    <property type="match status" value="1"/>
</dbReference>
<dbReference type="PANTHER" id="PTHR43867">
    <property type="entry name" value="CELLULOSE SYNTHASE CATALYTIC SUBUNIT A [UDP-FORMING]"/>
    <property type="match status" value="1"/>
</dbReference>
<keyword evidence="11" id="KW-1185">Reference proteome</keyword>
<dbReference type="Proteomes" id="UP000567885">
    <property type="component" value="Unassembled WGS sequence"/>
</dbReference>
<keyword evidence="4 8" id="KW-0812">Transmembrane</keyword>
<dbReference type="Gene3D" id="3.90.550.10">
    <property type="entry name" value="Spore Coat Polysaccharide Biosynthesis Protein SpsA, Chain A"/>
    <property type="match status" value="1"/>
</dbReference>
<keyword evidence="5 8" id="KW-1133">Transmembrane helix</keyword>
<comment type="subcellular location">
    <subcellularLocation>
        <location evidence="1">Membrane</location>
        <topology evidence="1">Multi-pass membrane protein</topology>
    </subcellularLocation>
</comment>
<evidence type="ECO:0000256" key="7">
    <source>
        <dbReference type="SAM" id="MobiDB-lite"/>
    </source>
</evidence>
<feature type="domain" description="Glycosyltransferase 2-like" evidence="9">
    <location>
        <begin position="490"/>
        <end position="677"/>
    </location>
</feature>
<dbReference type="CDD" id="cd06421">
    <property type="entry name" value="CESA_CelA_like"/>
    <property type="match status" value="1"/>
</dbReference>
<evidence type="ECO:0000256" key="5">
    <source>
        <dbReference type="ARBA" id="ARBA00022989"/>
    </source>
</evidence>
<feature type="region of interest" description="Disordered" evidence="7">
    <location>
        <begin position="120"/>
        <end position="225"/>
    </location>
</feature>
<dbReference type="OrthoDB" id="72851at2759"/>
<gene>
    <name evidence="10" type="ORF">FHETE_1873</name>
</gene>
<evidence type="ECO:0000256" key="2">
    <source>
        <dbReference type="ARBA" id="ARBA00022676"/>
    </source>
</evidence>
<dbReference type="AlphaFoldDB" id="A0A8H5X036"/>
<proteinExistence type="predicted"/>
<evidence type="ECO:0000256" key="4">
    <source>
        <dbReference type="ARBA" id="ARBA00022692"/>
    </source>
</evidence>
<reference evidence="10 11" key="1">
    <citation type="submission" date="2020-05" db="EMBL/GenBank/DDBJ databases">
        <title>Identification and distribution of gene clusters putatively required for synthesis of sphingolipid metabolism inhibitors in phylogenetically diverse species of the filamentous fungus Fusarium.</title>
        <authorList>
            <person name="Kim H.-S."/>
            <person name="Busman M."/>
            <person name="Brown D.W."/>
            <person name="Divon H."/>
            <person name="Uhlig S."/>
            <person name="Proctor R.H."/>
        </authorList>
    </citation>
    <scope>NUCLEOTIDE SEQUENCE [LARGE SCALE GENOMIC DNA]</scope>
    <source>
        <strain evidence="10 11">NRRL 20693</strain>
    </source>
</reference>
<sequence length="911" mass="102103">MIVLRMAPAEPAPDLALGWPWSGSRVGPIGSLDTKNVAVPGPIFSLVKNPTPKATYVKQRPFNFRTSGPRNILYTHASKMNGHRGNAAEEQEREMVEIDVQRQHQQQHEQRQQQQEYFNEDLHSPYGPPEGQPYTPYSPYQSSVEDMHGRSITEQGRPSRPLQAHIDDYSPAPEWPPHIASSPGQYFQDTPGGSRSATPSLLSGTETPGRLHHHPGNSSVDWRPSSLMVPSTRTLVNKPSTVTDYSFHDKQNQSNLTLTALLPGGAGSPRNSTLHKDYSVDTSVDTSAIQQIHKRDDVDTWKGWKRWVFRLVPVLTFANTGLYLAYLALRIACVIWAQNAADETYGGAWTFIAVEIAVAIPSMMHNTWTMWSMKKRQRPKLRLTGSDVPTVDAFVTCCGEEDDLVMDTVRATCDLDYPRDRYRVIVLDDGKSPGLEQQCSKLSMTYPNLYYMARVKIPGQPHHFKAGNLNYGLDEVHKLPGGAGQFMAALDADMIPERDWLRAIVPHLLIDPKMALACPPQLFYNTPPSDPLAQSLDFFVHVIEPIKDALGVAWCTGSGYVARREALDQIGNFPLGSLAEDVATSTLMLGKGWRTAFIHEPLQFGTVPEDYGGHLKQRTRWAIGTVDTSFKLNFCLWGDQVRQMTTAQRFSGFLYASLSLYTVLLTISMFAIPIILIMQKPLVAYATDEQLRWLIRACFASVISNRLCEFALFIPAGYHTGQRGSRYQLWMSPYIALCIIRSFVLPTWLGGQTQAFKPTGSLGSALNERDAKLRKNMFRRLWGILINYMAIFHLSFVYLTLVAVVLTSFRSFVTSDTVRDTLTALLTHAFWPPLTFLFICSSLWTPISYAIDPPAMPDREDLLDRDPKTQVAHPTPSSKKIAFGGQAAWFEAEYTVTTAYTCLVFVASFIF</sequence>
<keyword evidence="2" id="KW-0328">Glycosyltransferase</keyword>
<accession>A0A8H5X036</accession>
<evidence type="ECO:0000256" key="3">
    <source>
        <dbReference type="ARBA" id="ARBA00022679"/>
    </source>
</evidence>
<evidence type="ECO:0000256" key="8">
    <source>
        <dbReference type="SAM" id="Phobius"/>
    </source>
</evidence>
<evidence type="ECO:0000256" key="1">
    <source>
        <dbReference type="ARBA" id="ARBA00004141"/>
    </source>
</evidence>
<evidence type="ECO:0000313" key="10">
    <source>
        <dbReference type="EMBL" id="KAF5677360.1"/>
    </source>
</evidence>
<feature type="compositionally biased region" description="Polar residues" evidence="7">
    <location>
        <begin position="182"/>
        <end position="206"/>
    </location>
</feature>
<comment type="caution">
    <text evidence="10">The sequence shown here is derived from an EMBL/GenBank/DDBJ whole genome shotgun (WGS) entry which is preliminary data.</text>
</comment>
<keyword evidence="6 8" id="KW-0472">Membrane</keyword>
<evidence type="ECO:0000313" key="11">
    <source>
        <dbReference type="Proteomes" id="UP000567885"/>
    </source>
</evidence>
<organism evidence="10 11">
    <name type="scientific">Fusarium heterosporum</name>
    <dbReference type="NCBI Taxonomy" id="42747"/>
    <lineage>
        <taxon>Eukaryota</taxon>
        <taxon>Fungi</taxon>
        <taxon>Dikarya</taxon>
        <taxon>Ascomycota</taxon>
        <taxon>Pezizomycotina</taxon>
        <taxon>Sordariomycetes</taxon>
        <taxon>Hypocreomycetidae</taxon>
        <taxon>Hypocreales</taxon>
        <taxon>Nectriaceae</taxon>
        <taxon>Fusarium</taxon>
        <taxon>Fusarium heterosporum species complex</taxon>
    </lineage>
</organism>
<feature type="transmembrane region" description="Helical" evidence="8">
    <location>
        <begin position="829"/>
        <end position="851"/>
    </location>
</feature>
<dbReference type="InterPro" id="IPR050321">
    <property type="entry name" value="Glycosyltr_2/OpgH_subfam"/>
</dbReference>
<dbReference type="GO" id="GO:0016020">
    <property type="term" value="C:membrane"/>
    <property type="evidence" value="ECO:0007669"/>
    <property type="project" value="UniProtKB-SubCell"/>
</dbReference>
<dbReference type="InterPro" id="IPR001173">
    <property type="entry name" value="Glyco_trans_2-like"/>
</dbReference>